<feature type="compositionally biased region" description="Basic residues" evidence="1">
    <location>
        <begin position="1"/>
        <end position="16"/>
    </location>
</feature>
<dbReference type="PANTHER" id="PTHR14187">
    <property type="entry name" value="ALPHA KINASE/ELONGATION FACTOR 2 KINASE"/>
    <property type="match status" value="1"/>
</dbReference>
<protein>
    <recommendedName>
        <fullName evidence="4">HSPA12A</fullName>
    </recommendedName>
</protein>
<evidence type="ECO:0000313" key="2">
    <source>
        <dbReference type="EMBL" id="CAC5369768.1"/>
    </source>
</evidence>
<dbReference type="AlphaFoldDB" id="A0A6J8ANT7"/>
<evidence type="ECO:0000256" key="1">
    <source>
        <dbReference type="SAM" id="MobiDB-lite"/>
    </source>
</evidence>
<organism evidence="2 3">
    <name type="scientific">Mytilus coruscus</name>
    <name type="common">Sea mussel</name>
    <dbReference type="NCBI Taxonomy" id="42192"/>
    <lineage>
        <taxon>Eukaryota</taxon>
        <taxon>Metazoa</taxon>
        <taxon>Spiralia</taxon>
        <taxon>Lophotrochozoa</taxon>
        <taxon>Mollusca</taxon>
        <taxon>Bivalvia</taxon>
        <taxon>Autobranchia</taxon>
        <taxon>Pteriomorphia</taxon>
        <taxon>Mytilida</taxon>
        <taxon>Mytiloidea</taxon>
        <taxon>Mytilidae</taxon>
        <taxon>Mytilinae</taxon>
        <taxon>Mytilus</taxon>
    </lineage>
</organism>
<feature type="compositionally biased region" description="Basic and acidic residues" evidence="1">
    <location>
        <begin position="86"/>
        <end position="95"/>
    </location>
</feature>
<accession>A0A6J8ANT7</accession>
<sequence>MGNTLSRKKKLKKKKTERINNGDESDKKEQTEEDMMPHNVHNQFGDGQTGIQTDTVKPQDITVEVNVERQPKEDSDSMPSTSAVKTVKDEKDEKTTIKSKKHSKLMVAAIDFGTTFSGFAHCMRADMTKIYCHDWKSTYGITNKAPTSVLFKPDMTFDSFGYEAEKKYHEPEEYGDLSKWYFFKNFKMILYEYKKQLNVETEIDDMVPGPQKTKMKAIDVFSAIIKYFTKLLLEKAQKSYIDLTENDILWVITVPGIWDLKAKQFMRESAIQAGIPSDQLILALEQEAASLYCRKMPIFVEEKQDGDKTISQLPIGSKYIVLDQGGGTIDITVHEVIPEGNLKEIHQACGGVWGSNTINKEFENFLYQVFGDDVMSTFRTNNPDDYFEIMNEFELKKISYTGERESERMKISYSLIECYNKLKRMEINKSLGETKFEGKVRFGKDKAFLQKEFFQSFFDKSVSAIVDYLGNLLGKKSINTEDNPIKTILAVGGFSKSQVLIDEIKSTFPDLAIVVPADADLAVLKGAIIYTFEPESVTCRVSQYTYGVPNFTPYDARIHKGRRISKIGLQRKPMVDDAFDKHIEIGQILEIGQFQQEHEYYPTTEEHKSIVLDFYASEEKNPKFTDEETCYCLGILHFDITRRARIFVKLNASGTELIAVARVEGENQEIQGYFSLI</sequence>
<proteinExistence type="predicted"/>
<evidence type="ECO:0000313" key="3">
    <source>
        <dbReference type="Proteomes" id="UP000507470"/>
    </source>
</evidence>
<dbReference type="SUPFAM" id="SSF53067">
    <property type="entry name" value="Actin-like ATPase domain"/>
    <property type="match status" value="2"/>
</dbReference>
<evidence type="ECO:0008006" key="4">
    <source>
        <dbReference type="Google" id="ProtNLM"/>
    </source>
</evidence>
<dbReference type="InterPro" id="IPR043129">
    <property type="entry name" value="ATPase_NBD"/>
</dbReference>
<name>A0A6J8ANT7_MYTCO</name>
<keyword evidence="3" id="KW-1185">Reference proteome</keyword>
<feature type="compositionally biased region" description="Basic and acidic residues" evidence="1">
    <location>
        <begin position="17"/>
        <end position="30"/>
    </location>
</feature>
<dbReference type="EMBL" id="CACVKT020001611">
    <property type="protein sequence ID" value="CAC5369768.1"/>
    <property type="molecule type" value="Genomic_DNA"/>
</dbReference>
<dbReference type="Gene3D" id="3.30.420.40">
    <property type="match status" value="1"/>
</dbReference>
<dbReference type="OrthoDB" id="6066019at2759"/>
<dbReference type="PANTHER" id="PTHR14187:SF5">
    <property type="entry name" value="HEAT SHOCK 70 KDA PROTEIN 12A"/>
    <property type="match status" value="1"/>
</dbReference>
<dbReference type="CDD" id="cd10229">
    <property type="entry name" value="ASKHA_NBD_HSP70_HSPA12"/>
    <property type="match status" value="1"/>
</dbReference>
<feature type="compositionally biased region" description="Polar residues" evidence="1">
    <location>
        <begin position="40"/>
        <end position="56"/>
    </location>
</feature>
<feature type="compositionally biased region" description="Basic and acidic residues" evidence="1">
    <location>
        <begin position="66"/>
        <end position="75"/>
    </location>
</feature>
<gene>
    <name evidence="2" type="ORF">MCOR_8849</name>
</gene>
<reference evidence="2 3" key="1">
    <citation type="submission" date="2020-06" db="EMBL/GenBank/DDBJ databases">
        <authorList>
            <person name="Li R."/>
            <person name="Bekaert M."/>
        </authorList>
    </citation>
    <scope>NUCLEOTIDE SEQUENCE [LARGE SCALE GENOMIC DNA]</scope>
    <source>
        <strain evidence="3">wild</strain>
    </source>
</reference>
<dbReference type="Proteomes" id="UP000507470">
    <property type="component" value="Unassembled WGS sequence"/>
</dbReference>
<feature type="region of interest" description="Disordered" evidence="1">
    <location>
        <begin position="1"/>
        <end position="95"/>
    </location>
</feature>